<evidence type="ECO:0000259" key="5">
    <source>
        <dbReference type="PROSITE" id="PS50937"/>
    </source>
</evidence>
<dbReference type="SMART" id="SM00422">
    <property type="entry name" value="HTH_MERR"/>
    <property type="match status" value="1"/>
</dbReference>
<keyword evidence="1" id="KW-0805">Transcription regulation</keyword>
<dbReference type="InterPro" id="IPR011791">
    <property type="entry name" value="CadR-PbrR"/>
</dbReference>
<evidence type="ECO:0000256" key="3">
    <source>
        <dbReference type="ARBA" id="ARBA00023163"/>
    </source>
</evidence>
<dbReference type="InterPro" id="IPR047057">
    <property type="entry name" value="MerR_fam"/>
</dbReference>
<comment type="caution">
    <text evidence="6">The sequence shown here is derived from an EMBL/GenBank/DDBJ whole genome shotgun (WGS) entry which is preliminary data.</text>
</comment>
<dbReference type="CDD" id="cd04784">
    <property type="entry name" value="HTH_CadR-PbrR"/>
    <property type="match status" value="1"/>
</dbReference>
<proteinExistence type="predicted"/>
<dbReference type="Proteomes" id="UP000887222">
    <property type="component" value="Unassembled WGS sequence"/>
</dbReference>
<dbReference type="PRINTS" id="PR00040">
    <property type="entry name" value="HTHMERR"/>
</dbReference>
<dbReference type="Pfam" id="PF00376">
    <property type="entry name" value="MerR"/>
    <property type="match status" value="1"/>
</dbReference>
<dbReference type="InterPro" id="IPR009061">
    <property type="entry name" value="DNA-bd_dom_put_sf"/>
</dbReference>
<keyword evidence="3" id="KW-0804">Transcription</keyword>
<dbReference type="PANTHER" id="PTHR30204:SF92">
    <property type="entry name" value="HTH-TYPE TRANSCRIPTIONAL REGULATOR ZNTR"/>
    <property type="match status" value="1"/>
</dbReference>
<dbReference type="SUPFAM" id="SSF46955">
    <property type="entry name" value="Putative DNA-binding domain"/>
    <property type="match status" value="1"/>
</dbReference>
<dbReference type="InterPro" id="IPR000551">
    <property type="entry name" value="MerR-type_HTH_dom"/>
</dbReference>
<dbReference type="PROSITE" id="PS50937">
    <property type="entry name" value="HTH_MERR_2"/>
    <property type="match status" value="1"/>
</dbReference>
<evidence type="ECO:0000313" key="7">
    <source>
        <dbReference type="Proteomes" id="UP000887222"/>
    </source>
</evidence>
<accession>A0ABQ4Q3Z9</accession>
<name>A0ABQ4Q3Z9_9BURK</name>
<dbReference type="InterPro" id="IPR015358">
    <property type="entry name" value="Tscrpt_reg_MerR_DNA-bd"/>
</dbReference>
<keyword evidence="2" id="KW-0238">DNA-binding</keyword>
<gene>
    <name evidence="6" type="primary">cadR</name>
    <name evidence="6" type="ORF">NCCP691_19320</name>
</gene>
<evidence type="ECO:0000256" key="2">
    <source>
        <dbReference type="ARBA" id="ARBA00023125"/>
    </source>
</evidence>
<feature type="coiled-coil region" evidence="4">
    <location>
        <begin position="84"/>
        <end position="111"/>
    </location>
</feature>
<protein>
    <submittedName>
        <fullName evidence="6">Cd(II)/Pb(II)-responsive transcriptional regulator</fullName>
    </submittedName>
</protein>
<organism evidence="6 7">
    <name type="scientific">Noviherbaspirillum aridicola</name>
    <dbReference type="NCBI Taxonomy" id="2849687"/>
    <lineage>
        <taxon>Bacteria</taxon>
        <taxon>Pseudomonadati</taxon>
        <taxon>Pseudomonadota</taxon>
        <taxon>Betaproteobacteria</taxon>
        <taxon>Burkholderiales</taxon>
        <taxon>Oxalobacteraceae</taxon>
        <taxon>Noviherbaspirillum</taxon>
    </lineage>
</organism>
<dbReference type="Pfam" id="PF09278">
    <property type="entry name" value="MerR-DNA-bind"/>
    <property type="match status" value="1"/>
</dbReference>
<dbReference type="Gene3D" id="1.10.1660.10">
    <property type="match status" value="1"/>
</dbReference>
<dbReference type="PANTHER" id="PTHR30204">
    <property type="entry name" value="REDOX-CYCLING DRUG-SENSING TRANSCRIPTIONAL ACTIVATOR SOXR"/>
    <property type="match status" value="1"/>
</dbReference>
<evidence type="ECO:0000256" key="1">
    <source>
        <dbReference type="ARBA" id="ARBA00023015"/>
    </source>
</evidence>
<dbReference type="EMBL" id="BPMK01000007">
    <property type="protein sequence ID" value="GIZ51918.1"/>
    <property type="molecule type" value="Genomic_DNA"/>
</dbReference>
<keyword evidence="7" id="KW-1185">Reference proteome</keyword>
<evidence type="ECO:0000256" key="4">
    <source>
        <dbReference type="SAM" id="Coils"/>
    </source>
</evidence>
<evidence type="ECO:0000313" key="6">
    <source>
        <dbReference type="EMBL" id="GIZ51918.1"/>
    </source>
</evidence>
<sequence length="139" mass="15572">MKIGELAKAAECQTVTIRFYERKGLLGAAARSDSNYRMYSKQDLERLLFIRNCRSLGLTLPEIRRLVEIHDNPSIDCTDVNTCLDKHLDEVEKQMQALAQLQEELRRLRSRCAVPGVSAGCGVLAALSKTSARQSCESK</sequence>
<feature type="domain" description="HTH merR-type" evidence="5">
    <location>
        <begin position="1"/>
        <end position="69"/>
    </location>
</feature>
<keyword evidence="4" id="KW-0175">Coiled coil</keyword>
<reference evidence="6 7" key="1">
    <citation type="journal article" date="2022" name="Int. J. Syst. Evol. Microbiol.">
        <title>Noviherbaspirillum aridicola sp. nov., isolated from an arid soil in Pakistan.</title>
        <authorList>
            <person name="Khan I.U."/>
            <person name="Saqib M."/>
            <person name="Amin A."/>
            <person name="Hussain F."/>
            <person name="Li L."/>
            <person name="Liu Y.H."/>
            <person name="Fang B.Z."/>
            <person name="Ahmed I."/>
            <person name="Li W.J."/>
        </authorList>
    </citation>
    <scope>NUCLEOTIDE SEQUENCE [LARGE SCALE GENOMIC DNA]</scope>
    <source>
        <strain evidence="6 7">NCCP-691</strain>
    </source>
</reference>
<dbReference type="RefSeq" id="WP_220808073.1">
    <property type="nucleotide sequence ID" value="NZ_BPMK01000007.1"/>
</dbReference>